<dbReference type="Pfam" id="PF10544">
    <property type="entry name" value="T5orf172"/>
    <property type="match status" value="1"/>
</dbReference>
<evidence type="ECO:0000256" key="1">
    <source>
        <dbReference type="SAM" id="MobiDB-lite"/>
    </source>
</evidence>
<dbReference type="SMART" id="SM00974">
    <property type="entry name" value="T5orf172"/>
    <property type="match status" value="1"/>
</dbReference>
<evidence type="ECO:0000313" key="4">
    <source>
        <dbReference type="Proteomes" id="UP000076552"/>
    </source>
</evidence>
<dbReference type="EMBL" id="LFIV01000092">
    <property type="protein sequence ID" value="KZL70254.1"/>
    <property type="molecule type" value="Genomic_DNA"/>
</dbReference>
<protein>
    <submittedName>
        <fullName evidence="3">Chitin synthase</fullName>
    </submittedName>
</protein>
<feature type="compositionally biased region" description="Basic and acidic residues" evidence="1">
    <location>
        <begin position="107"/>
        <end position="125"/>
    </location>
</feature>
<evidence type="ECO:0000259" key="2">
    <source>
        <dbReference type="SMART" id="SM00974"/>
    </source>
</evidence>
<feature type="region of interest" description="Disordered" evidence="1">
    <location>
        <begin position="107"/>
        <end position="157"/>
    </location>
</feature>
<dbReference type="PANTHER" id="PTHR28094">
    <property type="entry name" value="MEIOTICALLY UP-REGULATED GENE 113 PROTEIN"/>
    <property type="match status" value="1"/>
</dbReference>
<reference evidence="3 4" key="1">
    <citation type="submission" date="2015-06" db="EMBL/GenBank/DDBJ databases">
        <title>Survival trade-offs in plant roots during colonization by closely related pathogenic and mutualistic fungi.</title>
        <authorList>
            <person name="Hacquard S."/>
            <person name="Kracher B."/>
            <person name="Hiruma K."/>
            <person name="Weinman A."/>
            <person name="Muench P."/>
            <person name="Garrido Oter R."/>
            <person name="Ver Loren van Themaat E."/>
            <person name="Dallerey J.-F."/>
            <person name="Damm U."/>
            <person name="Henrissat B."/>
            <person name="Lespinet O."/>
            <person name="Thon M."/>
            <person name="Kemen E."/>
            <person name="McHardy A.C."/>
            <person name="Schulze-Lefert P."/>
            <person name="O'Connell R.J."/>
        </authorList>
    </citation>
    <scope>NUCLEOTIDE SEQUENCE [LARGE SCALE GENOMIC DNA]</scope>
    <source>
        <strain evidence="3 4">0861</strain>
    </source>
</reference>
<gene>
    <name evidence="3" type="ORF">CT0861_02026</name>
</gene>
<comment type="caution">
    <text evidence="3">The sequence shown here is derived from an EMBL/GenBank/DDBJ whole genome shotgun (WGS) entry which is preliminary data.</text>
</comment>
<dbReference type="InterPro" id="IPR018306">
    <property type="entry name" value="Phage_T5_Orf172_DNA-bd"/>
</dbReference>
<organism evidence="3 4">
    <name type="scientific">Colletotrichum tofieldiae</name>
    <dbReference type="NCBI Taxonomy" id="708197"/>
    <lineage>
        <taxon>Eukaryota</taxon>
        <taxon>Fungi</taxon>
        <taxon>Dikarya</taxon>
        <taxon>Ascomycota</taxon>
        <taxon>Pezizomycotina</taxon>
        <taxon>Sordariomycetes</taxon>
        <taxon>Hypocreomycetidae</taxon>
        <taxon>Glomerellales</taxon>
        <taxon>Glomerellaceae</taxon>
        <taxon>Colletotrichum</taxon>
        <taxon>Colletotrichum spaethianum species complex</taxon>
    </lineage>
</organism>
<dbReference type="PANTHER" id="PTHR28094:SF1">
    <property type="entry name" value="MEIOTICALLY UP-REGULATED GENE 113 PROTEIN"/>
    <property type="match status" value="1"/>
</dbReference>
<accession>A0A161VGU0</accession>
<dbReference type="Proteomes" id="UP000076552">
    <property type="component" value="Unassembled WGS sequence"/>
</dbReference>
<dbReference type="STRING" id="708197.A0A161VGU0"/>
<dbReference type="InterPro" id="IPR053006">
    <property type="entry name" value="Meiosis_regulatory"/>
</dbReference>
<proteinExistence type="predicted"/>
<sequence length="398" mass="44607">MAVLIQPKWPKTLADLQTCLSTPIGTCTKCQGRSKSKPSCMNPISKESRKSISSVVVDILASGSLSSAARHLERLASLVLCKRWHQTQVVEKIVEWERRIRDFLGSKGGEEKANGKVEPKSEGWKPRTVSCSAETGSRLAKPSNAGRPSVAEDVKTEPVEEKRRVSVVKQEVVKDEDDECRPKLDSIPFNHLLAKSTSIPSPPYKSTAHTFTPYGPPALASKINKDIIEKLIAPFTKEELKAADTGYIYGYRLPKGHTTASGTDTRRMIKIGYTNNPQRRMREWASKCHYTPDLVFRRQAPHYIKMEEVVHLHLANERRWDRGCPGCGGNHKEFFEVDAERAQAVVGMWAAWASLRPFDEEGRLTAYWTARLKALDVDDAECWDTFVLDKGKTKAGSK</sequence>
<name>A0A161VGU0_9PEZI</name>
<dbReference type="AlphaFoldDB" id="A0A161VGU0"/>
<feature type="domain" description="Bacteriophage T5 Orf172 DNA-binding" evidence="2">
    <location>
        <begin position="263"/>
        <end position="349"/>
    </location>
</feature>
<evidence type="ECO:0000313" key="3">
    <source>
        <dbReference type="EMBL" id="KZL70254.1"/>
    </source>
</evidence>
<keyword evidence="4" id="KW-1185">Reference proteome</keyword>